<evidence type="ECO:0000256" key="1">
    <source>
        <dbReference type="ARBA" id="ARBA00004141"/>
    </source>
</evidence>
<feature type="transmembrane region" description="Helical" evidence="6">
    <location>
        <begin position="228"/>
        <end position="249"/>
    </location>
</feature>
<organism evidence="8 9">
    <name type="scientific">Stachybotrys elegans</name>
    <dbReference type="NCBI Taxonomy" id="80388"/>
    <lineage>
        <taxon>Eukaryota</taxon>
        <taxon>Fungi</taxon>
        <taxon>Dikarya</taxon>
        <taxon>Ascomycota</taxon>
        <taxon>Pezizomycotina</taxon>
        <taxon>Sordariomycetes</taxon>
        <taxon>Hypocreomycetidae</taxon>
        <taxon>Hypocreales</taxon>
        <taxon>Stachybotryaceae</taxon>
        <taxon>Stachybotrys</taxon>
    </lineage>
</organism>
<feature type="transmembrane region" description="Helical" evidence="6">
    <location>
        <begin position="194"/>
        <end position="216"/>
    </location>
</feature>
<evidence type="ECO:0000256" key="3">
    <source>
        <dbReference type="ARBA" id="ARBA00022989"/>
    </source>
</evidence>
<feature type="domain" description="Rhodopsin" evidence="7">
    <location>
        <begin position="49"/>
        <end position="293"/>
    </location>
</feature>
<reference evidence="8" key="1">
    <citation type="journal article" date="2021" name="Nat. Commun.">
        <title>Genetic determinants of endophytism in the Arabidopsis root mycobiome.</title>
        <authorList>
            <person name="Mesny F."/>
            <person name="Miyauchi S."/>
            <person name="Thiergart T."/>
            <person name="Pickel B."/>
            <person name="Atanasova L."/>
            <person name="Karlsson M."/>
            <person name="Huettel B."/>
            <person name="Barry K.W."/>
            <person name="Haridas S."/>
            <person name="Chen C."/>
            <person name="Bauer D."/>
            <person name="Andreopoulos W."/>
            <person name="Pangilinan J."/>
            <person name="LaButti K."/>
            <person name="Riley R."/>
            <person name="Lipzen A."/>
            <person name="Clum A."/>
            <person name="Drula E."/>
            <person name="Henrissat B."/>
            <person name="Kohler A."/>
            <person name="Grigoriev I.V."/>
            <person name="Martin F.M."/>
            <person name="Hacquard S."/>
        </authorList>
    </citation>
    <scope>NUCLEOTIDE SEQUENCE</scope>
    <source>
        <strain evidence="8">MPI-CAGE-CH-0235</strain>
    </source>
</reference>
<feature type="transmembrane region" description="Helical" evidence="6">
    <location>
        <begin position="104"/>
        <end position="126"/>
    </location>
</feature>
<feature type="transmembrane region" description="Helical" evidence="6">
    <location>
        <begin position="269"/>
        <end position="291"/>
    </location>
</feature>
<comment type="subcellular location">
    <subcellularLocation>
        <location evidence="1">Membrane</location>
        <topology evidence="1">Multi-pass membrane protein</topology>
    </subcellularLocation>
</comment>
<evidence type="ECO:0000259" key="7">
    <source>
        <dbReference type="Pfam" id="PF20684"/>
    </source>
</evidence>
<proteinExistence type="inferred from homology"/>
<feature type="transmembrane region" description="Helical" evidence="6">
    <location>
        <begin position="146"/>
        <end position="168"/>
    </location>
</feature>
<evidence type="ECO:0000313" key="8">
    <source>
        <dbReference type="EMBL" id="KAH7304164.1"/>
    </source>
</evidence>
<name>A0A8K0SED2_9HYPO</name>
<evidence type="ECO:0000256" key="2">
    <source>
        <dbReference type="ARBA" id="ARBA00022692"/>
    </source>
</evidence>
<gene>
    <name evidence="8" type="ORF">B0I35DRAFT_484647</name>
</gene>
<dbReference type="GO" id="GO:0016020">
    <property type="term" value="C:membrane"/>
    <property type="evidence" value="ECO:0007669"/>
    <property type="project" value="UniProtKB-SubCell"/>
</dbReference>
<evidence type="ECO:0000256" key="5">
    <source>
        <dbReference type="ARBA" id="ARBA00038359"/>
    </source>
</evidence>
<dbReference type="EMBL" id="JAGPNK010000025">
    <property type="protein sequence ID" value="KAH7304164.1"/>
    <property type="molecule type" value="Genomic_DNA"/>
</dbReference>
<dbReference type="OrthoDB" id="5342292at2759"/>
<comment type="similarity">
    <text evidence="5">Belongs to the SAT4 family.</text>
</comment>
<protein>
    <recommendedName>
        <fullName evidence="7">Rhodopsin domain-containing protein</fullName>
    </recommendedName>
</protein>
<dbReference type="AlphaFoldDB" id="A0A8K0SED2"/>
<dbReference type="Pfam" id="PF20684">
    <property type="entry name" value="Fung_rhodopsin"/>
    <property type="match status" value="1"/>
</dbReference>
<keyword evidence="2 6" id="KW-0812">Transmembrane</keyword>
<keyword evidence="3 6" id="KW-1133">Transmembrane helix</keyword>
<keyword evidence="9" id="KW-1185">Reference proteome</keyword>
<keyword evidence="4 6" id="KW-0472">Membrane</keyword>
<dbReference type="InterPro" id="IPR049326">
    <property type="entry name" value="Rhodopsin_dom_fungi"/>
</dbReference>
<evidence type="ECO:0000256" key="6">
    <source>
        <dbReference type="SAM" id="Phobius"/>
    </source>
</evidence>
<dbReference type="Proteomes" id="UP000813444">
    <property type="component" value="Unassembled WGS sequence"/>
</dbReference>
<comment type="caution">
    <text evidence="8">The sequence shown here is derived from an EMBL/GenBank/DDBJ whole genome shotgun (WGS) entry which is preliminary data.</text>
</comment>
<sequence>MDIIFDATPTAPPPQGATSNFVDPPSIAYRLRLTVYVLLPIMAVFWSFRLYTAARIRASWGADDYLCAIAGVIVSAFCGLELALSDDTTPLGKESYNVSVSQTINARYIGLTLASMIMFSLGALFVKSTLLILYLRLFHPVRVARVSIWVMLVAMALAHVIFIIYSLVLLASPPDDLTDRIAYLWLIGNDSRRLSFGIGVFGTITDLITLVIPIAFIQPLNIPRPKKIGIMVIFLTGLAACACSLAGAVSRGLQLGTSNETHEGVLTQILGVAELTVGHTCSCLPVLAVLFKRIATSPRFGSLARYLRIQPSDGSLPSGDPALLEKNPKKGLPTIPRAYITGIRSFIHKLYQSNNQAGNSETIETFTVDALDNVDIEYHAHLKTAQACRNT</sequence>
<evidence type="ECO:0000256" key="4">
    <source>
        <dbReference type="ARBA" id="ARBA00023136"/>
    </source>
</evidence>
<dbReference type="PANTHER" id="PTHR33048:SF47">
    <property type="entry name" value="INTEGRAL MEMBRANE PROTEIN-RELATED"/>
    <property type="match status" value="1"/>
</dbReference>
<feature type="transmembrane region" description="Helical" evidence="6">
    <location>
        <begin position="65"/>
        <end position="84"/>
    </location>
</feature>
<feature type="transmembrane region" description="Helical" evidence="6">
    <location>
        <begin position="33"/>
        <end position="53"/>
    </location>
</feature>
<dbReference type="PANTHER" id="PTHR33048">
    <property type="entry name" value="PTH11-LIKE INTEGRAL MEMBRANE PROTEIN (AFU_ORTHOLOGUE AFUA_5G11245)"/>
    <property type="match status" value="1"/>
</dbReference>
<dbReference type="InterPro" id="IPR052337">
    <property type="entry name" value="SAT4-like"/>
</dbReference>
<evidence type="ECO:0000313" key="9">
    <source>
        <dbReference type="Proteomes" id="UP000813444"/>
    </source>
</evidence>
<accession>A0A8K0SED2</accession>